<gene>
    <name evidence="5" type="ORF">GCM10023196_022990</name>
</gene>
<accession>A0ABP8U791</accession>
<organism evidence="5 6">
    <name type="scientific">Actinoallomurus vinaceus</name>
    <dbReference type="NCBI Taxonomy" id="1080074"/>
    <lineage>
        <taxon>Bacteria</taxon>
        <taxon>Bacillati</taxon>
        <taxon>Actinomycetota</taxon>
        <taxon>Actinomycetes</taxon>
        <taxon>Streptosporangiales</taxon>
        <taxon>Thermomonosporaceae</taxon>
        <taxon>Actinoallomurus</taxon>
    </lineage>
</organism>
<evidence type="ECO:0000313" key="6">
    <source>
        <dbReference type="Proteomes" id="UP001501442"/>
    </source>
</evidence>
<dbReference type="Proteomes" id="UP001501442">
    <property type="component" value="Unassembled WGS sequence"/>
</dbReference>
<sequence length="363" mass="39434">MTTRPKTSLALSDSDRSTLLAWGSQSDGALAQRSRIVLACAEGLSNKDVAARLGVSPATVGKWRDRFVARGLDGLADAPRPGRPRSVDRQEAERLIAAALGTAERGGAVPSTHSLARSLGLSQSTVSRIWRELQDAPSASPAPPAEVPLVTDDDLLPRELLSDRVYERLRRSIVDGELTAGERLIESEIARRLGTSQAPAREAIKRLVHEGLVRYLPHRGSYVAEISEEQAREVRDVRVLLEEYAARGAAVRIQPPMLDHLGEDVEAMRRAAGRGDIGGFRDADMAFHRHVCAACGNGFLLRVWRMIEPSLWGLHVLGDPRYSGDWAAMADHHATLVAALSHGDPDEAGRLFAAHARGESTRT</sequence>
<keyword evidence="2" id="KW-0238">DNA-binding</keyword>
<keyword evidence="1" id="KW-0805">Transcription regulation</keyword>
<dbReference type="PROSITE" id="PS50949">
    <property type="entry name" value="HTH_GNTR"/>
    <property type="match status" value="1"/>
</dbReference>
<dbReference type="Gene3D" id="1.10.10.10">
    <property type="entry name" value="Winged helix-like DNA-binding domain superfamily/Winged helix DNA-binding domain"/>
    <property type="match status" value="2"/>
</dbReference>
<name>A0ABP8U791_9ACTN</name>
<dbReference type="PANTHER" id="PTHR43537:SF45">
    <property type="entry name" value="GNTR FAMILY REGULATORY PROTEIN"/>
    <property type="match status" value="1"/>
</dbReference>
<dbReference type="InterPro" id="IPR036390">
    <property type="entry name" value="WH_DNA-bd_sf"/>
</dbReference>
<comment type="caution">
    <text evidence="5">The sequence shown here is derived from an EMBL/GenBank/DDBJ whole genome shotgun (WGS) entry which is preliminary data.</text>
</comment>
<reference evidence="6" key="1">
    <citation type="journal article" date="2019" name="Int. J. Syst. Evol. Microbiol.">
        <title>The Global Catalogue of Microorganisms (GCM) 10K type strain sequencing project: providing services to taxonomists for standard genome sequencing and annotation.</title>
        <authorList>
            <consortium name="The Broad Institute Genomics Platform"/>
            <consortium name="The Broad Institute Genome Sequencing Center for Infectious Disease"/>
            <person name="Wu L."/>
            <person name="Ma J."/>
        </authorList>
    </citation>
    <scope>NUCLEOTIDE SEQUENCE [LARGE SCALE GENOMIC DNA]</scope>
    <source>
        <strain evidence="6">JCM 17939</strain>
    </source>
</reference>
<dbReference type="InterPro" id="IPR000524">
    <property type="entry name" value="Tscrpt_reg_HTH_GntR"/>
</dbReference>
<feature type="domain" description="HTH gntR-type" evidence="4">
    <location>
        <begin position="159"/>
        <end position="226"/>
    </location>
</feature>
<evidence type="ECO:0000259" key="4">
    <source>
        <dbReference type="PROSITE" id="PS50949"/>
    </source>
</evidence>
<dbReference type="Pfam" id="PF00392">
    <property type="entry name" value="GntR"/>
    <property type="match status" value="1"/>
</dbReference>
<keyword evidence="3" id="KW-0804">Transcription</keyword>
<dbReference type="RefSeq" id="WP_345430693.1">
    <property type="nucleotide sequence ID" value="NZ_BAABHK010000003.1"/>
</dbReference>
<dbReference type="InterPro" id="IPR009057">
    <property type="entry name" value="Homeodomain-like_sf"/>
</dbReference>
<dbReference type="InterPro" id="IPR008920">
    <property type="entry name" value="TF_FadR/GntR_C"/>
</dbReference>
<dbReference type="SMART" id="SM00895">
    <property type="entry name" value="FCD"/>
    <property type="match status" value="1"/>
</dbReference>
<dbReference type="SUPFAM" id="SSF46785">
    <property type="entry name" value="Winged helix' DNA-binding domain"/>
    <property type="match status" value="1"/>
</dbReference>
<dbReference type="SMART" id="SM00345">
    <property type="entry name" value="HTH_GNTR"/>
    <property type="match status" value="1"/>
</dbReference>
<proteinExistence type="predicted"/>
<dbReference type="SUPFAM" id="SSF46689">
    <property type="entry name" value="Homeodomain-like"/>
    <property type="match status" value="1"/>
</dbReference>
<keyword evidence="6" id="KW-1185">Reference proteome</keyword>
<dbReference type="Gene3D" id="1.20.120.530">
    <property type="entry name" value="GntR ligand-binding domain-like"/>
    <property type="match status" value="1"/>
</dbReference>
<dbReference type="CDD" id="cd07377">
    <property type="entry name" value="WHTH_GntR"/>
    <property type="match status" value="1"/>
</dbReference>
<protein>
    <submittedName>
        <fullName evidence="5">GntR family transcriptional regulator</fullName>
    </submittedName>
</protein>
<dbReference type="PANTHER" id="PTHR43537">
    <property type="entry name" value="TRANSCRIPTIONAL REGULATOR, GNTR FAMILY"/>
    <property type="match status" value="1"/>
</dbReference>
<dbReference type="EMBL" id="BAABHK010000003">
    <property type="protein sequence ID" value="GAA4624112.1"/>
    <property type="molecule type" value="Genomic_DNA"/>
</dbReference>
<dbReference type="InterPro" id="IPR011711">
    <property type="entry name" value="GntR_C"/>
</dbReference>
<evidence type="ECO:0000256" key="3">
    <source>
        <dbReference type="ARBA" id="ARBA00023163"/>
    </source>
</evidence>
<dbReference type="SUPFAM" id="SSF48008">
    <property type="entry name" value="GntR ligand-binding domain-like"/>
    <property type="match status" value="1"/>
</dbReference>
<evidence type="ECO:0000256" key="2">
    <source>
        <dbReference type="ARBA" id="ARBA00023125"/>
    </source>
</evidence>
<dbReference type="Pfam" id="PF07729">
    <property type="entry name" value="FCD"/>
    <property type="match status" value="1"/>
</dbReference>
<dbReference type="Pfam" id="PF13551">
    <property type="entry name" value="HTH_29"/>
    <property type="match status" value="1"/>
</dbReference>
<dbReference type="InterPro" id="IPR036388">
    <property type="entry name" value="WH-like_DNA-bd_sf"/>
</dbReference>
<evidence type="ECO:0000313" key="5">
    <source>
        <dbReference type="EMBL" id="GAA4624112.1"/>
    </source>
</evidence>
<evidence type="ECO:0000256" key="1">
    <source>
        <dbReference type="ARBA" id="ARBA00023015"/>
    </source>
</evidence>